<proteinExistence type="inferred from homology"/>
<organism evidence="9 10">
    <name type="scientific">Mucilaginibacter celer</name>
    <dbReference type="NCBI Taxonomy" id="2305508"/>
    <lineage>
        <taxon>Bacteria</taxon>
        <taxon>Pseudomonadati</taxon>
        <taxon>Bacteroidota</taxon>
        <taxon>Sphingobacteriia</taxon>
        <taxon>Sphingobacteriales</taxon>
        <taxon>Sphingobacteriaceae</taxon>
        <taxon>Mucilaginibacter</taxon>
    </lineage>
</organism>
<comment type="similarity">
    <text evidence="7">Belongs to the TonB-dependent receptor family.</text>
</comment>
<keyword evidence="4 7" id="KW-0812">Transmembrane</keyword>
<evidence type="ECO:0000256" key="4">
    <source>
        <dbReference type="ARBA" id="ARBA00022692"/>
    </source>
</evidence>
<evidence type="ECO:0000256" key="5">
    <source>
        <dbReference type="ARBA" id="ARBA00023136"/>
    </source>
</evidence>
<evidence type="ECO:0000256" key="3">
    <source>
        <dbReference type="ARBA" id="ARBA00022452"/>
    </source>
</evidence>
<dbReference type="GO" id="GO:0009279">
    <property type="term" value="C:cell outer membrane"/>
    <property type="evidence" value="ECO:0007669"/>
    <property type="project" value="UniProtKB-SubCell"/>
</dbReference>
<dbReference type="NCBIfam" id="TIGR04056">
    <property type="entry name" value="OMP_RagA_SusC"/>
    <property type="match status" value="1"/>
</dbReference>
<evidence type="ECO:0000313" key="10">
    <source>
        <dbReference type="Proteomes" id="UP000270046"/>
    </source>
</evidence>
<dbReference type="NCBIfam" id="TIGR04057">
    <property type="entry name" value="SusC_RagA_signa"/>
    <property type="match status" value="1"/>
</dbReference>
<evidence type="ECO:0000256" key="7">
    <source>
        <dbReference type="PROSITE-ProRule" id="PRU01360"/>
    </source>
</evidence>
<dbReference type="AlphaFoldDB" id="A0A494VLE8"/>
<keyword evidence="3 7" id="KW-1134">Transmembrane beta strand</keyword>
<dbReference type="PROSITE" id="PS52016">
    <property type="entry name" value="TONB_DEPENDENT_REC_3"/>
    <property type="match status" value="1"/>
</dbReference>
<dbReference type="InterPro" id="IPR023996">
    <property type="entry name" value="TonB-dep_OMP_SusC/RagA"/>
</dbReference>
<evidence type="ECO:0000256" key="6">
    <source>
        <dbReference type="ARBA" id="ARBA00023237"/>
    </source>
</evidence>
<dbReference type="InterPro" id="IPR008969">
    <property type="entry name" value="CarboxyPept-like_regulatory"/>
</dbReference>
<reference evidence="9 10" key="1">
    <citation type="submission" date="2018-10" db="EMBL/GenBank/DDBJ databases">
        <title>Genome sequencing of Mucilaginibacter sp. HYN0043.</title>
        <authorList>
            <person name="Kim M."/>
            <person name="Yi H."/>
        </authorList>
    </citation>
    <scope>NUCLEOTIDE SEQUENCE [LARGE SCALE GENOMIC DNA]</scope>
    <source>
        <strain evidence="9 10">HYN0043</strain>
    </source>
</reference>
<dbReference type="InterPro" id="IPR012910">
    <property type="entry name" value="Plug_dom"/>
</dbReference>
<dbReference type="Proteomes" id="UP000270046">
    <property type="component" value="Chromosome"/>
</dbReference>
<dbReference type="InterPro" id="IPR023997">
    <property type="entry name" value="TonB-dep_OMP_SusC/RagA_CS"/>
</dbReference>
<evidence type="ECO:0000256" key="2">
    <source>
        <dbReference type="ARBA" id="ARBA00022448"/>
    </source>
</evidence>
<sequence length="1233" mass="137339">MYKNYTSKFGVPYRRVRKLLLIMRLTTIIILITFMQVSASSFAQQITLSAKKASLKEIFQKIQQQSSYDFVYTSQLLKDAKTVSIDVKGIELKTVLEQIFKDQPLTYTIDEHTIVIKQKEASFLDNLKTFLTSINITGIVSNEKGEPLPGASVRIEGTQKTAIADANGRYFLQNVPNEGNLITSYIGYQTDTLGIRGFTEINIKLKPQSQVMRAVNIVSTGYQDLPKERATGSFELITKQQLAHRTDPNLIRRLEGITTSLDFRNDLRPVNSSNPNAKRSPLALLTIRGKNTLNDAVSADLNGNTSGQVLVVIDGIASPYSIDKVNPNDVESVTVLKDAAAASIWGSRAANGVIVIKTKRGAYNRPTQISFNSNINITKKVDLFYNKTMSTSDFIDAQMTQFTQTNRVLPDISISDLYGQEPVSPVAEIMDAWKNKNTLAEAQAKQQIDALRGNDIRRDYTKYFLRNAVTQSYSLAVDGGSTLVNYRLSGGYDKGINNTRASGSDRIVIASNFSARPVKNLELQANISYNVQHTNDQAPENAITGATNSVFQPYTRLTDNNGNPALVIKTYRPGLVDLLASTYGDKIESLQYRPLDDINEGYNKVKSQNINLNFQANYKLIDGLSAQLAYNYNSGRNDDNTLYRQNSFFMRNLYDYHTTSPYSFDEQTGESVPAFVHHLPLGGQYTTNLVKTSNQTLRGQLNYDKTWHEKHQLSAIAGIDAAQNYSITKVDGYYGYNETTLQSANNINYHDLLPILFASDFSGYASEYIPKITTGFVDTKVRTYSYYANAAYTYNRKYTLSTSFRRDLSSEFGQGTNNSGTPFYSFGGSWTINEEKFYHWALFPMLRLRATFGYNGNVNPAVLARPLINYSTFNGTNNLPYAYTDPSSGVSNSLLRPEKTGIFNVGLDFAAKGNRVSGSVEYYNKKTKDLLANGALDPSTGYTNTTFNTGDLKGYGVDITINSVNVKAGDFRWTSNLLFSYNKVKVTKLYGTAASLAGQVVSNSTGSYNEGFDLSRVFGYKWAGLDPQTGDPRGYVNDVATAISNTSAGTAAYNAIQNAPLSSLHYFGSAVPVYYGSFRNTFSYGAFSASANILYKLGYYFRRATSQIVKYSSLYSPTPTLQGIEYANRWQKPGDEAHTNVPSAVFSSTNQNRDFFYQYSEINVLKGDHIRLQEINLSYAVRTPKSWFIKNPRVYANVTNLGIIWRSNKLGIDPDVFDYPIPKTYSLGLSANF</sequence>
<keyword evidence="2 7" id="KW-0813">Transport</keyword>
<dbReference type="SUPFAM" id="SSF56935">
    <property type="entry name" value="Porins"/>
    <property type="match status" value="1"/>
</dbReference>
<dbReference type="InterPro" id="IPR037066">
    <property type="entry name" value="Plug_dom_sf"/>
</dbReference>
<evidence type="ECO:0000259" key="8">
    <source>
        <dbReference type="SMART" id="SM00965"/>
    </source>
</evidence>
<dbReference type="Gene3D" id="2.60.40.1120">
    <property type="entry name" value="Carboxypeptidase-like, regulatory domain"/>
    <property type="match status" value="1"/>
</dbReference>
<keyword evidence="5 7" id="KW-0472">Membrane</keyword>
<evidence type="ECO:0000256" key="1">
    <source>
        <dbReference type="ARBA" id="ARBA00004571"/>
    </source>
</evidence>
<comment type="subcellular location">
    <subcellularLocation>
        <location evidence="1 7">Cell outer membrane</location>
        <topology evidence="1 7">Multi-pass membrane protein</topology>
    </subcellularLocation>
</comment>
<dbReference type="Pfam" id="PF07660">
    <property type="entry name" value="STN"/>
    <property type="match status" value="1"/>
</dbReference>
<dbReference type="InterPro" id="IPR039426">
    <property type="entry name" value="TonB-dep_rcpt-like"/>
</dbReference>
<dbReference type="Gene3D" id="2.170.130.10">
    <property type="entry name" value="TonB-dependent receptor, plug domain"/>
    <property type="match status" value="1"/>
</dbReference>
<dbReference type="InterPro" id="IPR011662">
    <property type="entry name" value="Secretin/TonB_short_N"/>
</dbReference>
<feature type="domain" description="Secretin/TonB short N-terminal" evidence="8">
    <location>
        <begin position="68"/>
        <end position="119"/>
    </location>
</feature>
<dbReference type="Gene3D" id="2.40.170.20">
    <property type="entry name" value="TonB-dependent receptor, beta-barrel domain"/>
    <property type="match status" value="1"/>
</dbReference>
<dbReference type="Gene3D" id="3.55.50.30">
    <property type="match status" value="1"/>
</dbReference>
<keyword evidence="10" id="KW-1185">Reference proteome</keyword>
<dbReference type="EMBL" id="CP032869">
    <property type="protein sequence ID" value="AYL94371.1"/>
    <property type="molecule type" value="Genomic_DNA"/>
</dbReference>
<dbReference type="KEGG" id="muh:HYN43_003240"/>
<dbReference type="Pfam" id="PF07715">
    <property type="entry name" value="Plug"/>
    <property type="match status" value="1"/>
</dbReference>
<dbReference type="InterPro" id="IPR036942">
    <property type="entry name" value="Beta-barrel_TonB_sf"/>
</dbReference>
<dbReference type="Pfam" id="PF13715">
    <property type="entry name" value="CarbopepD_reg_2"/>
    <property type="match status" value="1"/>
</dbReference>
<keyword evidence="6 7" id="KW-0998">Cell outer membrane</keyword>
<protein>
    <submittedName>
        <fullName evidence="9">SusC/RagA family TonB-linked outer membrane protein</fullName>
    </submittedName>
</protein>
<name>A0A494VLE8_9SPHI</name>
<dbReference type="SUPFAM" id="SSF49464">
    <property type="entry name" value="Carboxypeptidase regulatory domain-like"/>
    <property type="match status" value="1"/>
</dbReference>
<dbReference type="SMART" id="SM00965">
    <property type="entry name" value="STN"/>
    <property type="match status" value="1"/>
</dbReference>
<dbReference type="OrthoDB" id="9768177at2"/>
<evidence type="ECO:0000313" key="9">
    <source>
        <dbReference type="EMBL" id="AYL94371.1"/>
    </source>
</evidence>
<gene>
    <name evidence="9" type="ORF">HYN43_003240</name>
</gene>
<accession>A0A494VLE8</accession>